<comment type="subcellular location">
    <subcellularLocation>
        <location evidence="1">Cytoplasm</location>
        <location evidence="1">Cytoskeleton</location>
    </subcellularLocation>
</comment>
<sequence>MEPRALDPTTLSVLALKYKRINDLLNVELREDSDKSILTKKYSAATLLNDLKTMITGISKQNLIENDVNRLKAMLAVIHLHFGDISRIAEYNATGVQHLHQCLEIIKHNEMLPEIILIAVQAFLKLKMVHSDIHEQIAYLCKAERFCDDYFLANRDHFTAPISILNLFGIYEDIDTMELLRQHQIKIALLLTSLYTKQHAKMKSVLSFHGGLKTIISFIDTLNIHAVMRAGFFHNYFTENCDSDSSFLIHNKNAALWILEYYGTELEIIYTMGCFTQAKEKRFRYILEWISHGISLFCVTTHRLPHIIPQSQCGLCAYLKQIKIDKAYVVAMIIMEASLDMSHFLPENTNMSSSKSMRKLSHDYPDIWTVFLNLQQWLRIAKMQCNFKRPSCDYIAIILSFTQIMAALTIFEENNENKITIHKERIECFLHLEEIDYPEEVLIYRTVWRELGFTYNQMLEILVISNASMNLIPEPILSKINQYGMQAIDYYERYLNTYIDIETQKMPETFPDNNVAYILKVYYYLGKLHLTLSKLNKNQDHENKWKSSEAYKRLLDYCAKVPDVVKLIKDEIPLRELSDIAEASTSS</sequence>
<protein>
    <recommendedName>
        <fullName evidence="3">KIF-binding protein</fullName>
    </recommendedName>
</protein>
<evidence type="ECO:0000256" key="1">
    <source>
        <dbReference type="ARBA" id="ARBA00004245"/>
    </source>
</evidence>
<dbReference type="PANTHER" id="PTHR46321:SF1">
    <property type="entry name" value="KIF-BINDING PROTEIN"/>
    <property type="match status" value="1"/>
</dbReference>
<gene>
    <name evidence="7 8" type="primary">LOC107270676</name>
</gene>
<dbReference type="Pfam" id="PF12309">
    <property type="entry name" value="KBP_C"/>
    <property type="match status" value="1"/>
</dbReference>
<proteinExistence type="inferred from homology"/>
<evidence type="ECO:0000313" key="6">
    <source>
        <dbReference type="Proteomes" id="UP000694920"/>
    </source>
</evidence>
<reference evidence="7 8" key="1">
    <citation type="submission" date="2025-04" db="UniProtKB">
        <authorList>
            <consortium name="RefSeq"/>
        </authorList>
    </citation>
    <scope>IDENTIFICATION</scope>
</reference>
<dbReference type="RefSeq" id="XP_015601375.1">
    <property type="nucleotide sequence ID" value="XM_015745889.2"/>
</dbReference>
<dbReference type="RefSeq" id="XP_015601374.1">
    <property type="nucleotide sequence ID" value="XM_015745888.2"/>
</dbReference>
<keyword evidence="6" id="KW-1185">Reference proteome</keyword>
<accession>A0AAJ7C3Y9</accession>
<evidence type="ECO:0000256" key="4">
    <source>
        <dbReference type="ARBA" id="ARBA00022490"/>
    </source>
</evidence>
<evidence type="ECO:0000256" key="5">
    <source>
        <dbReference type="ARBA" id="ARBA00023212"/>
    </source>
</evidence>
<evidence type="ECO:0000313" key="7">
    <source>
        <dbReference type="RefSeq" id="XP_015601374.1"/>
    </source>
</evidence>
<evidence type="ECO:0000256" key="2">
    <source>
        <dbReference type="ARBA" id="ARBA00010305"/>
    </source>
</evidence>
<keyword evidence="5" id="KW-0206">Cytoskeleton</keyword>
<dbReference type="PANTHER" id="PTHR46321">
    <property type="entry name" value="KIF1-BINDING PROTEIN"/>
    <property type="match status" value="1"/>
</dbReference>
<dbReference type="AlphaFoldDB" id="A0AAJ7C3Y9"/>
<evidence type="ECO:0000313" key="8">
    <source>
        <dbReference type="RefSeq" id="XP_015601375.1"/>
    </source>
</evidence>
<dbReference type="GO" id="GO:0005856">
    <property type="term" value="C:cytoskeleton"/>
    <property type="evidence" value="ECO:0007669"/>
    <property type="project" value="UniProtKB-SubCell"/>
</dbReference>
<dbReference type="KEGG" id="ccin:107270676"/>
<dbReference type="GeneID" id="107270676"/>
<name>A0AAJ7C3Y9_CEPCN</name>
<evidence type="ECO:0000256" key="3">
    <source>
        <dbReference type="ARBA" id="ARBA00016840"/>
    </source>
</evidence>
<organism evidence="6 7">
    <name type="scientific">Cephus cinctus</name>
    <name type="common">Wheat stem sawfly</name>
    <dbReference type="NCBI Taxonomy" id="211228"/>
    <lineage>
        <taxon>Eukaryota</taxon>
        <taxon>Metazoa</taxon>
        <taxon>Ecdysozoa</taxon>
        <taxon>Arthropoda</taxon>
        <taxon>Hexapoda</taxon>
        <taxon>Insecta</taxon>
        <taxon>Pterygota</taxon>
        <taxon>Neoptera</taxon>
        <taxon>Endopterygota</taxon>
        <taxon>Hymenoptera</taxon>
        <taxon>Cephoidea</taxon>
        <taxon>Cephidae</taxon>
        <taxon>Cephus</taxon>
    </lineage>
</organism>
<dbReference type="Proteomes" id="UP000694920">
    <property type="component" value="Unplaced"/>
</dbReference>
<keyword evidence="4" id="KW-0963">Cytoplasm</keyword>
<dbReference type="InterPro" id="IPR022083">
    <property type="entry name" value="KBP"/>
</dbReference>
<comment type="similarity">
    <text evidence="2">Belongs to the KIF-binding protein family.</text>
</comment>